<dbReference type="SMART" id="SM00215">
    <property type="entry name" value="VWC_out"/>
    <property type="match status" value="4"/>
</dbReference>
<dbReference type="Pfam" id="PF01826">
    <property type="entry name" value="TIL"/>
    <property type="match status" value="5"/>
</dbReference>
<reference evidence="9" key="1">
    <citation type="submission" date="2021-06" db="EMBL/GenBank/DDBJ databases">
        <authorList>
            <consortium name="Wellcome Sanger Institute Data Sharing"/>
        </authorList>
    </citation>
    <scope>NUCLEOTIDE SEQUENCE [LARGE SCALE GENOMIC DNA]</scope>
</reference>
<reference evidence="9" key="2">
    <citation type="submission" date="2025-08" db="UniProtKB">
        <authorList>
            <consortium name="Ensembl"/>
        </authorList>
    </citation>
    <scope>IDENTIFICATION</scope>
</reference>
<comment type="subcellular location">
    <subcellularLocation>
        <location evidence="1">Cell membrane</location>
    </subcellularLocation>
</comment>
<dbReference type="SUPFAM" id="SSF57567">
    <property type="entry name" value="Serine protease inhibitors"/>
    <property type="match status" value="5"/>
</dbReference>
<dbReference type="InterPro" id="IPR002919">
    <property type="entry name" value="TIL_dom"/>
</dbReference>
<dbReference type="Ensembl" id="ENSECRT00000027108.1">
    <property type="protein sequence ID" value="ENSECRP00000026555.1"/>
    <property type="gene ID" value="ENSECRG00000017933.1"/>
</dbReference>
<evidence type="ECO:0000256" key="5">
    <source>
        <dbReference type="ARBA" id="ARBA00023136"/>
    </source>
</evidence>
<evidence type="ECO:0000256" key="6">
    <source>
        <dbReference type="ARBA" id="ARBA00023157"/>
    </source>
</evidence>
<keyword evidence="4" id="KW-0677">Repeat</keyword>
<dbReference type="PROSITE" id="PS51233">
    <property type="entry name" value="VWFD"/>
    <property type="match status" value="4"/>
</dbReference>
<feature type="domain" description="VWFD" evidence="8">
    <location>
        <begin position="114"/>
        <end position="281"/>
    </location>
</feature>
<dbReference type="Proteomes" id="UP000694620">
    <property type="component" value="Chromosome 17"/>
</dbReference>
<keyword evidence="10" id="KW-1185">Reference proteome</keyword>
<dbReference type="Pfam" id="PF00094">
    <property type="entry name" value="VWD"/>
    <property type="match status" value="4"/>
</dbReference>
<dbReference type="PANTHER" id="PTHR46160">
    <property type="entry name" value="ALPHA-TECTORIN-RELATED"/>
    <property type="match status" value="1"/>
</dbReference>
<feature type="domain" description="VWFD" evidence="8">
    <location>
        <begin position="515"/>
        <end position="690"/>
    </location>
</feature>
<dbReference type="Gene3D" id="2.10.25.10">
    <property type="entry name" value="Laminin"/>
    <property type="match status" value="5"/>
</dbReference>
<keyword evidence="3" id="KW-0732">Signal</keyword>
<dbReference type="SMART" id="SM00216">
    <property type="entry name" value="VWD"/>
    <property type="match status" value="4"/>
</dbReference>
<keyword evidence="7" id="KW-0325">Glycoprotein</keyword>
<dbReference type="Pfam" id="PF12714">
    <property type="entry name" value="TILa"/>
    <property type="match status" value="4"/>
</dbReference>
<evidence type="ECO:0000313" key="9">
    <source>
        <dbReference type="Ensembl" id="ENSECRP00000026555.1"/>
    </source>
</evidence>
<dbReference type="InterPro" id="IPR014853">
    <property type="entry name" value="VWF/SSPO/ZAN-like_Cys-rich_dom"/>
</dbReference>
<dbReference type="GO" id="GO:0005886">
    <property type="term" value="C:plasma membrane"/>
    <property type="evidence" value="ECO:0007669"/>
    <property type="project" value="UniProtKB-SubCell"/>
</dbReference>
<dbReference type="PANTHER" id="PTHR46160:SF7">
    <property type="entry name" value="VWFD DOMAIN-CONTAINING PROTEIN"/>
    <property type="match status" value="1"/>
</dbReference>
<evidence type="ECO:0000256" key="4">
    <source>
        <dbReference type="ARBA" id="ARBA00022737"/>
    </source>
</evidence>
<dbReference type="GeneTree" id="ENSGT00950000183155"/>
<protein>
    <recommendedName>
        <fullName evidence="8">VWFD domain-containing protein</fullName>
    </recommendedName>
</protein>
<dbReference type="InterPro" id="IPR036084">
    <property type="entry name" value="Ser_inhib-like_sf"/>
</dbReference>
<organism evidence="9 10">
    <name type="scientific">Erpetoichthys calabaricus</name>
    <name type="common">Rope fish</name>
    <name type="synonym">Calamoichthys calabaricus</name>
    <dbReference type="NCBI Taxonomy" id="27687"/>
    <lineage>
        <taxon>Eukaryota</taxon>
        <taxon>Metazoa</taxon>
        <taxon>Chordata</taxon>
        <taxon>Craniata</taxon>
        <taxon>Vertebrata</taxon>
        <taxon>Euteleostomi</taxon>
        <taxon>Actinopterygii</taxon>
        <taxon>Polypteriformes</taxon>
        <taxon>Polypteridae</taxon>
        <taxon>Erpetoichthys</taxon>
    </lineage>
</organism>
<dbReference type="Pfam" id="PF08742">
    <property type="entry name" value="C8"/>
    <property type="match status" value="4"/>
</dbReference>
<accession>A0A8C4T725</accession>
<evidence type="ECO:0000256" key="3">
    <source>
        <dbReference type="ARBA" id="ARBA00022729"/>
    </source>
</evidence>
<feature type="domain" description="VWFD" evidence="8">
    <location>
        <begin position="1284"/>
        <end position="1465"/>
    </location>
</feature>
<sequence>CPANSTYELCAPSFPPSCVRIPLILDASCREDCQCISGFVQSGMMCVPESECGCFYNGNYYDPGEKFILYPLCTEECVCETNGQVTCHSFFCSSGQICAIEDRIPGCYPAGNKGKCSASGDPHYMTFDGRAFDFQGTCNYKMVHFCPRGLASETLAPFSVLVQNAKWGAGDVSVIRQVELQVSGRNGVYWNLPISLPEVRVVQHGFLVNMQTNDGVELVYDLQYYLLISVPAKYYNQTCGLCGDFNGNPADDLKLADGSVTTDVQMLGASWKVTESGSNCTDGCGNDCPRCNVDGAVLFGSTSYCGLITAPSGSFSGCFSLIDPVGFFRDCVYDLCLSDWRIERLCHSLQAYTVACQEAGAEVQPWRNETFCPMFCPPNSQYRLCADTCSISCAAIFQEFPCSKTCAEGCECNAGYLADGNSCVTVENCGCFENGRYYKKGETLMGRNCTRNCTCVSSGVLKCTEVACEEGLVCSNLNGTMGCIKKIPSCSLITCGQNSTCEVLNNQPTCIPNFKTCWVQEGSQYHTFDGHTFNFKGNCTYTLLKNCISQSGISGFSIYIQNEHDERVTQAFLKEVTLEITDYNITIARHQIDYVMVSIFALLYLRYYTVIAVGTSVMIELEFGLQMIYNWEQYLMIQLPKSFATTVCGMCGNNNGNPNDDFVTPDGTWVLNENAFGWSWKVDNKEDFCQVDCNGTCPKCDGQIFEKSDSCGLLSLIDGPFAACHPLVDPTVYQERCVESMCLNNGNQSFLCQALQAYSDTCQRSGNKVQDWRKRTECILSCPENSHYELCGSACQGTCSNHSISSLCQSPCVEVCQCNVGFFKSGGQCFTAQDCGCTYQGFYYPLNEVFWADKNCTQQCMCDPATKLITCQQMTCKSTESCQVVDGIQGCYPLNFKTCSVEGDPHYMTFDGLRYDFQGTCMYQLAALCSNVSSLAQFEVQVQNENRGTSASSYSRMIQIKAYGRSIEIGKRNVGKVLVDGMWTNLPYSWSNGKLVAYRVGLIASIQTDFGLTLTFDWNSRVTIVLPDTYLGTVCGLCGNFNGDSSDDLVNRNGEPATDLNYFGASWQTGGRPGCQNQCLGNCPKCNEQQKQMYSGNDFCGKLLDLSGPFRDCQGKIDPKSYFENCIYDVCLYNGLRFVFCNSISSYVQSCQDVGANMYSWRSKSFCDVSCPANSTYDLCAPSFPPSCVRLPLLLDARCREDCQCLPGFVQSGMECVLTSECGCFYDGNYYQAGDTFITNPHCQLKCVCGSNSLVSCHPFSCVDGQMCKIVNGILGCYPAESNGKCSVSGDAHYLTFDGQAFDFQGTCIYILAAFLPNETAEESIAPFSVLVQNVEMDKSDVSVVRQVELQIYSSSFILTQGEIGIIKMDGVYWNLPVKLPDIHVIQKGVMVLLQTKAGVNLMYDLQYYILISVSAEYYNQTFGLCGNFNGNPADDLQLSNGSMTTDTQTLGTSWKVTDSESNCTDGCGNDCPRCNVNGAVVFGSTSYCGLITASSGPFSACFSLVDPLPFFNDCVYDMCLSDWRMEQLCHSLQAYTAACQEAGGEVQLWRNETFCNMSCPTNSQYKLCTDTCAISCGAVLEELSCPQKCVEGCECNVGFQADGDHCVPVDSCGCLSNGRYYKVQTYYVPVPQL</sequence>
<evidence type="ECO:0000256" key="2">
    <source>
        <dbReference type="ARBA" id="ARBA00022475"/>
    </source>
</evidence>
<dbReference type="InterPro" id="IPR052749">
    <property type="entry name" value="Alpha-tectorin"/>
</dbReference>
<evidence type="ECO:0000256" key="7">
    <source>
        <dbReference type="ARBA" id="ARBA00023180"/>
    </source>
</evidence>
<dbReference type="InterPro" id="IPR001846">
    <property type="entry name" value="VWF_type-D"/>
</dbReference>
<evidence type="ECO:0000256" key="1">
    <source>
        <dbReference type="ARBA" id="ARBA00004236"/>
    </source>
</evidence>
<reference evidence="9" key="3">
    <citation type="submission" date="2025-09" db="UniProtKB">
        <authorList>
            <consortium name="Ensembl"/>
        </authorList>
    </citation>
    <scope>IDENTIFICATION</scope>
</reference>
<keyword evidence="6" id="KW-1015">Disulfide bond</keyword>
<feature type="domain" description="VWFD" evidence="8">
    <location>
        <begin position="897"/>
        <end position="1076"/>
    </location>
</feature>
<dbReference type="InterPro" id="IPR025615">
    <property type="entry name" value="TILa_dom"/>
</dbReference>
<dbReference type="InterPro" id="IPR001007">
    <property type="entry name" value="VWF_dom"/>
</dbReference>
<proteinExistence type="predicted"/>
<evidence type="ECO:0000313" key="10">
    <source>
        <dbReference type="Proteomes" id="UP000694620"/>
    </source>
</evidence>
<evidence type="ECO:0000259" key="8">
    <source>
        <dbReference type="PROSITE" id="PS51233"/>
    </source>
</evidence>
<keyword evidence="5" id="KW-0472">Membrane</keyword>
<dbReference type="CDD" id="cd19941">
    <property type="entry name" value="TIL"/>
    <property type="match status" value="5"/>
</dbReference>
<dbReference type="FunFam" id="2.10.25.10:FF:000055">
    <property type="entry name" value="alpha-tectorin isoform X1"/>
    <property type="match status" value="2"/>
</dbReference>
<name>A0A8C4T725_ERPCA</name>
<dbReference type="SMART" id="SM00832">
    <property type="entry name" value="C8"/>
    <property type="match status" value="4"/>
</dbReference>
<keyword evidence="2" id="KW-1003">Cell membrane</keyword>